<sequence>MSVPPPPGTEQPRDPHGPPPAPWPQGAPGPGPYAQGAPGPGLYGPAGRPYGAPVSVNALAVAALVLGVLCFLPAAGLVLGLIALRQIRRSGQSGRGMAIAGSVLSAAGIALWAAVLSTGAASTAWEGLKDRARGNESLSLDKGDCFDAPGGLEGDTYDVDRVPCGGRHDGEVFAVVALPGGAFPGDARITDLADEKCYALQDQYAMDTWAMPADVDVYYLMPSRDSWRYGDRAITCLFGNTDEGAGLTGSLRGDPTTFDTDQVVFLSTANALDAALYEEPGRTPEEDLAAHRAWATQVHDVLGEQIEALRGHSWRAGARTPVADLVADLEDARTEWRKASTAGDADTYHAHYDKGYGAVDGPATVTARKALGLATTPPAAGQGGKEDSAAQV</sequence>
<reference evidence="6" key="1">
    <citation type="journal article" date="2019" name="Int. J. Syst. Evol. Microbiol.">
        <title>The Global Catalogue of Microorganisms (GCM) 10K type strain sequencing project: providing services to taxonomists for standard genome sequencing and annotation.</title>
        <authorList>
            <consortium name="The Broad Institute Genomics Platform"/>
            <consortium name="The Broad Institute Genome Sequencing Center for Infectious Disease"/>
            <person name="Wu L."/>
            <person name="Ma J."/>
        </authorList>
    </citation>
    <scope>NUCLEOTIDE SEQUENCE [LARGE SCALE GENOMIC DNA]</scope>
    <source>
        <strain evidence="6">JCM 3053</strain>
    </source>
</reference>
<dbReference type="InterPro" id="IPR025241">
    <property type="entry name" value="DUF4190"/>
</dbReference>
<accession>A0ABP5RBK6</accession>
<feature type="transmembrane region" description="Helical" evidence="2">
    <location>
        <begin position="96"/>
        <end position="115"/>
    </location>
</feature>
<evidence type="ECO:0000256" key="1">
    <source>
        <dbReference type="SAM" id="MobiDB-lite"/>
    </source>
</evidence>
<feature type="transmembrane region" description="Helical" evidence="2">
    <location>
        <begin position="58"/>
        <end position="84"/>
    </location>
</feature>
<comment type="caution">
    <text evidence="5">The sequence shown here is derived from an EMBL/GenBank/DDBJ whole genome shotgun (WGS) entry which is preliminary data.</text>
</comment>
<dbReference type="InterPro" id="IPR026004">
    <property type="entry name" value="Septum_form"/>
</dbReference>
<evidence type="ECO:0000313" key="5">
    <source>
        <dbReference type="EMBL" id="GAA2255118.1"/>
    </source>
</evidence>
<dbReference type="Pfam" id="PF13828">
    <property type="entry name" value="DUF4190"/>
    <property type="match status" value="1"/>
</dbReference>
<keyword evidence="2" id="KW-1133">Transmembrane helix</keyword>
<dbReference type="Proteomes" id="UP001501474">
    <property type="component" value="Unassembled WGS sequence"/>
</dbReference>
<feature type="domain" description="Septum formation-related" evidence="4">
    <location>
        <begin position="143"/>
        <end position="245"/>
    </location>
</feature>
<evidence type="ECO:0000259" key="4">
    <source>
        <dbReference type="Pfam" id="PF13845"/>
    </source>
</evidence>
<proteinExistence type="predicted"/>
<feature type="compositionally biased region" description="Pro residues" evidence="1">
    <location>
        <begin position="17"/>
        <end position="31"/>
    </location>
</feature>
<name>A0ABP5RBK6_9ACTN</name>
<keyword evidence="2" id="KW-0472">Membrane</keyword>
<evidence type="ECO:0000259" key="3">
    <source>
        <dbReference type="Pfam" id="PF13828"/>
    </source>
</evidence>
<keyword evidence="2" id="KW-0812">Transmembrane</keyword>
<feature type="region of interest" description="Disordered" evidence="1">
    <location>
        <begin position="1"/>
        <end position="40"/>
    </location>
</feature>
<evidence type="ECO:0000256" key="2">
    <source>
        <dbReference type="SAM" id="Phobius"/>
    </source>
</evidence>
<evidence type="ECO:0000313" key="6">
    <source>
        <dbReference type="Proteomes" id="UP001501474"/>
    </source>
</evidence>
<organism evidence="5 6">
    <name type="scientific">Streptomyces indiaensis</name>
    <dbReference type="NCBI Taxonomy" id="284033"/>
    <lineage>
        <taxon>Bacteria</taxon>
        <taxon>Bacillati</taxon>
        <taxon>Actinomycetota</taxon>
        <taxon>Actinomycetes</taxon>
        <taxon>Kitasatosporales</taxon>
        <taxon>Streptomycetaceae</taxon>
        <taxon>Streptomyces</taxon>
    </lineage>
</organism>
<dbReference type="EMBL" id="BAAART010000164">
    <property type="protein sequence ID" value="GAA2255118.1"/>
    <property type="molecule type" value="Genomic_DNA"/>
</dbReference>
<keyword evidence="6" id="KW-1185">Reference proteome</keyword>
<dbReference type="Pfam" id="PF13845">
    <property type="entry name" value="Septum_form"/>
    <property type="match status" value="1"/>
</dbReference>
<feature type="domain" description="DUF4190" evidence="3">
    <location>
        <begin position="59"/>
        <end position="114"/>
    </location>
</feature>
<dbReference type="RefSeq" id="WP_344369386.1">
    <property type="nucleotide sequence ID" value="NZ_BAAART010000164.1"/>
</dbReference>
<gene>
    <name evidence="5" type="ORF">GCM10010104_60150</name>
</gene>
<protein>
    <submittedName>
        <fullName evidence="5">DUF4190 domain-containing protein</fullName>
    </submittedName>
</protein>